<dbReference type="EMBL" id="JANPWZ010000969">
    <property type="protein sequence ID" value="KAJ3570090.1"/>
    <property type="molecule type" value="Genomic_DNA"/>
</dbReference>
<dbReference type="Proteomes" id="UP001148614">
    <property type="component" value="Unassembled WGS sequence"/>
</dbReference>
<dbReference type="PANTHER" id="PTHR38846">
    <property type="entry name" value="C3H1-TYPE DOMAIN-CONTAINING PROTEIN"/>
    <property type="match status" value="1"/>
</dbReference>
<comment type="caution">
    <text evidence="2">The sequence shown here is derived from an EMBL/GenBank/DDBJ whole genome shotgun (WGS) entry which is preliminary data.</text>
</comment>
<feature type="compositionally biased region" description="Basic and acidic residues" evidence="1">
    <location>
        <begin position="93"/>
        <end position="102"/>
    </location>
</feature>
<evidence type="ECO:0000313" key="3">
    <source>
        <dbReference type="Proteomes" id="UP001148614"/>
    </source>
</evidence>
<reference evidence="2" key="1">
    <citation type="submission" date="2022-07" db="EMBL/GenBank/DDBJ databases">
        <title>Genome Sequence of Xylaria arbuscula.</title>
        <authorList>
            <person name="Buettner E."/>
        </authorList>
    </citation>
    <scope>NUCLEOTIDE SEQUENCE</scope>
    <source>
        <strain evidence="2">VT107</strain>
    </source>
</reference>
<keyword evidence="3" id="KW-1185">Reference proteome</keyword>
<proteinExistence type="predicted"/>
<evidence type="ECO:0000313" key="2">
    <source>
        <dbReference type="EMBL" id="KAJ3570090.1"/>
    </source>
</evidence>
<organism evidence="2 3">
    <name type="scientific">Xylaria arbuscula</name>
    <dbReference type="NCBI Taxonomy" id="114810"/>
    <lineage>
        <taxon>Eukaryota</taxon>
        <taxon>Fungi</taxon>
        <taxon>Dikarya</taxon>
        <taxon>Ascomycota</taxon>
        <taxon>Pezizomycotina</taxon>
        <taxon>Sordariomycetes</taxon>
        <taxon>Xylariomycetidae</taxon>
        <taxon>Xylariales</taxon>
        <taxon>Xylariaceae</taxon>
        <taxon>Xylaria</taxon>
    </lineage>
</organism>
<dbReference type="AlphaFoldDB" id="A0A9W8NDT1"/>
<evidence type="ECO:0000256" key="1">
    <source>
        <dbReference type="SAM" id="MobiDB-lite"/>
    </source>
</evidence>
<sequence>MVKSIGISGGAQQTQIVKLEALDASQSYFSQVPNFRPNDDAGFEEEFGRFASSQNITPGSSTWRQQRTKAIRHEVIFHYSQQVKPEDDEESDNDKVKKEEGAPARPSKKKRAQQKLQVYQNMCREVDLEPLDTIDRCVANLKSKLVNIVNYIDAKRHGSAVVVWEPEKFEDFKRYTLAPDKRIDQKEARRGDGFLAALLQNLRGSDAAKTYKRRRDAAAIARDQHTNRISGVISGQRATTNPFAIKQESSLGDTKRKPQAGVRKEPVADGRHQVFPIHDSESNFSSPGRTMGEGIVDIRAASPASSIASLLPDEIPCSSQKRMKHKLYAATQVEDCSSEDGLASRPALKRFRNARSLELD</sequence>
<feature type="region of interest" description="Disordered" evidence="1">
    <location>
        <begin position="81"/>
        <end position="113"/>
    </location>
</feature>
<protein>
    <submittedName>
        <fullName evidence="2">Uncharacterized protein</fullName>
    </submittedName>
</protein>
<dbReference type="VEuPathDB" id="FungiDB:F4678DRAFT_432480"/>
<gene>
    <name evidence="2" type="ORF">NPX13_g5846</name>
</gene>
<accession>A0A9W8NDT1</accession>
<dbReference type="PANTHER" id="PTHR38846:SF1">
    <property type="entry name" value="C3H1-TYPE DOMAIN-CONTAINING PROTEIN"/>
    <property type="match status" value="1"/>
</dbReference>
<name>A0A9W8NDT1_9PEZI</name>